<accession>A0AA48KCJ7</accession>
<dbReference type="Pfam" id="PF13378">
    <property type="entry name" value="MR_MLE_C"/>
    <property type="match status" value="1"/>
</dbReference>
<dbReference type="CDD" id="cd03317">
    <property type="entry name" value="NAAAR"/>
    <property type="match status" value="1"/>
</dbReference>
<dbReference type="InterPro" id="IPR036849">
    <property type="entry name" value="Enolase-like_C_sf"/>
</dbReference>
<dbReference type="InterPro" id="IPR013341">
    <property type="entry name" value="Mandelate_racemase_N_dom"/>
</dbReference>
<dbReference type="SFLD" id="SFLDS00001">
    <property type="entry name" value="Enolase"/>
    <property type="match status" value="1"/>
</dbReference>
<evidence type="ECO:0000313" key="9">
    <source>
        <dbReference type="Proteomes" id="UP001228113"/>
    </source>
</evidence>
<name>A0AA48KCJ7_9BACT</name>
<sequence>MAQSADIETLCLGLSKNFQSLLEEPLGPLDRVDAVLVSVPFVEPFGTSVASWAVKEALLLRLEQDGAVGWGECVADPDPYYAGETTVTARHLIQAFLLPEARPGRTLGELLLSWRRVRGNEMAKATVENAFLDLIARRKGLPLHALLGQPARPIPSGISIGLRPTLPDLLAKVEEAVEQGYHRVKLKIQRGQDVAWVAAVRERFPDLPLMADANGDYSLADADHLAELDAFALTMIEQPLGYHDIVQHARLQPRLKTPLCLDESIHSLDDAEAALHLDACRILNIKQGRVGGLVESARIAALCAARGVPVWSGGMDETGLGRALNLHLQTLPGFTLPGDTSETRRYFREDIADPPVVLGPGGWIALPGGPGTGVTLDPARLERYTLGRERLQPPVS</sequence>
<dbReference type="GO" id="GO:0046872">
    <property type="term" value="F:metal ion binding"/>
    <property type="evidence" value="ECO:0007669"/>
    <property type="project" value="UniProtKB-KW"/>
</dbReference>
<dbReference type="EC" id="4.2.1.113" evidence="5 6"/>
<reference evidence="8" key="1">
    <citation type="journal article" date="2023" name="Int. J. Syst. Evol. Microbiol.">
        <title>Mesoterricola silvestris gen. nov., sp. nov., Mesoterricola sediminis sp. nov., Geothrix oryzae sp. nov., Geothrix edaphica sp. nov., Geothrix rubra sp. nov., and Geothrix limicola sp. nov., six novel members of Acidobacteriota isolated from soils.</title>
        <authorList>
            <person name="Itoh H."/>
            <person name="Sugisawa Y."/>
            <person name="Mise K."/>
            <person name="Xu Z."/>
            <person name="Kuniyasu M."/>
            <person name="Ushijima N."/>
            <person name="Kawano K."/>
            <person name="Kobayashi E."/>
            <person name="Shiratori Y."/>
            <person name="Masuda Y."/>
            <person name="Senoo K."/>
        </authorList>
    </citation>
    <scope>NUCLEOTIDE SEQUENCE</scope>
    <source>
        <strain evidence="8">W786</strain>
    </source>
</reference>
<keyword evidence="2" id="KW-0479">Metal-binding</keyword>
<dbReference type="NCBIfam" id="TIGR01928">
    <property type="entry name" value="menC_lowGC_arch"/>
    <property type="match status" value="1"/>
</dbReference>
<comment type="cofactor">
    <cofactor evidence="1">
        <name>a divalent metal cation</name>
        <dbReference type="ChEBI" id="CHEBI:60240"/>
    </cofactor>
</comment>
<organism evidence="8 9">
    <name type="scientific">Mesoterricola sediminis</name>
    <dbReference type="NCBI Taxonomy" id="2927980"/>
    <lineage>
        <taxon>Bacteria</taxon>
        <taxon>Pseudomonadati</taxon>
        <taxon>Acidobacteriota</taxon>
        <taxon>Holophagae</taxon>
        <taxon>Holophagales</taxon>
        <taxon>Holophagaceae</taxon>
        <taxon>Mesoterricola</taxon>
    </lineage>
</organism>
<dbReference type="Gene3D" id="3.30.390.10">
    <property type="entry name" value="Enolase-like, N-terminal domain"/>
    <property type="match status" value="1"/>
</dbReference>
<dbReference type="SUPFAM" id="SSF51604">
    <property type="entry name" value="Enolase C-terminal domain-like"/>
    <property type="match status" value="1"/>
</dbReference>
<evidence type="ECO:0000256" key="4">
    <source>
        <dbReference type="ARBA" id="ARBA00023239"/>
    </source>
</evidence>
<dbReference type="GO" id="GO:0043748">
    <property type="term" value="F:O-succinylbenzoate synthase activity"/>
    <property type="evidence" value="ECO:0007669"/>
    <property type="project" value="UniProtKB-EC"/>
</dbReference>
<evidence type="ECO:0000256" key="3">
    <source>
        <dbReference type="ARBA" id="ARBA00022842"/>
    </source>
</evidence>
<evidence type="ECO:0000259" key="7">
    <source>
        <dbReference type="SMART" id="SM00922"/>
    </source>
</evidence>
<keyword evidence="4" id="KW-0456">Lyase</keyword>
<evidence type="ECO:0000313" key="8">
    <source>
        <dbReference type="EMBL" id="BDU77151.1"/>
    </source>
</evidence>
<evidence type="ECO:0000256" key="5">
    <source>
        <dbReference type="ARBA" id="ARBA00029491"/>
    </source>
</evidence>
<dbReference type="InterPro" id="IPR013342">
    <property type="entry name" value="Mandelate_racemase_C"/>
</dbReference>
<dbReference type="Proteomes" id="UP001228113">
    <property type="component" value="Chromosome"/>
</dbReference>
<dbReference type="InterPro" id="IPR029017">
    <property type="entry name" value="Enolase-like_N"/>
</dbReference>
<dbReference type="PANTHER" id="PTHR48073">
    <property type="entry name" value="O-SUCCINYLBENZOATE SYNTHASE-RELATED"/>
    <property type="match status" value="1"/>
</dbReference>
<dbReference type="GO" id="GO:0009234">
    <property type="term" value="P:menaquinone biosynthetic process"/>
    <property type="evidence" value="ECO:0007669"/>
    <property type="project" value="UniProtKB-UniRule"/>
</dbReference>
<proteinExistence type="predicted"/>
<dbReference type="Gene3D" id="3.20.20.120">
    <property type="entry name" value="Enolase-like C-terminal domain"/>
    <property type="match status" value="1"/>
</dbReference>
<dbReference type="SFLD" id="SFLDF00009">
    <property type="entry name" value="o-succinylbenzoate_synthase"/>
    <property type="match status" value="1"/>
</dbReference>
<evidence type="ECO:0000256" key="6">
    <source>
        <dbReference type="NCBIfam" id="TIGR01928"/>
    </source>
</evidence>
<feature type="domain" description="Mandelate racemase/muconate lactonizing enzyme C-terminal" evidence="7">
    <location>
        <begin position="167"/>
        <end position="258"/>
    </location>
</feature>
<gene>
    <name evidence="8" type="primary">menC</name>
    <name evidence="8" type="ORF">METESE_21090</name>
</gene>
<dbReference type="GO" id="GO:0016854">
    <property type="term" value="F:racemase and epimerase activity"/>
    <property type="evidence" value="ECO:0007669"/>
    <property type="project" value="UniProtKB-ARBA"/>
</dbReference>
<dbReference type="SUPFAM" id="SSF54826">
    <property type="entry name" value="Enolase N-terminal domain-like"/>
    <property type="match status" value="1"/>
</dbReference>
<dbReference type="AlphaFoldDB" id="A0AA48KCJ7"/>
<dbReference type="SMART" id="SM00922">
    <property type="entry name" value="MR_MLE"/>
    <property type="match status" value="1"/>
</dbReference>
<protein>
    <recommendedName>
        <fullName evidence="5 6">o-succinylbenzoate synthase</fullName>
        <ecNumber evidence="5 6">4.2.1.113</ecNumber>
    </recommendedName>
</protein>
<evidence type="ECO:0000256" key="2">
    <source>
        <dbReference type="ARBA" id="ARBA00022723"/>
    </source>
</evidence>
<dbReference type="InterPro" id="IPR010197">
    <property type="entry name" value="OSBS/NAAAR"/>
</dbReference>
<dbReference type="EMBL" id="AP027081">
    <property type="protein sequence ID" value="BDU77151.1"/>
    <property type="molecule type" value="Genomic_DNA"/>
</dbReference>
<dbReference type="KEGG" id="msea:METESE_21090"/>
<dbReference type="PANTHER" id="PTHR48073:SF5">
    <property type="entry name" value="O-SUCCINYLBENZOATE SYNTHASE"/>
    <property type="match status" value="1"/>
</dbReference>
<dbReference type="InterPro" id="IPR029065">
    <property type="entry name" value="Enolase_C-like"/>
</dbReference>
<dbReference type="Pfam" id="PF02746">
    <property type="entry name" value="MR_MLE_N"/>
    <property type="match status" value="1"/>
</dbReference>
<keyword evidence="3" id="KW-0460">Magnesium</keyword>
<evidence type="ECO:0000256" key="1">
    <source>
        <dbReference type="ARBA" id="ARBA00001968"/>
    </source>
</evidence>
<dbReference type="SFLD" id="SFLDG00180">
    <property type="entry name" value="muconate_cycloisomerase"/>
    <property type="match status" value="1"/>
</dbReference>
<keyword evidence="9" id="KW-1185">Reference proteome</keyword>